<dbReference type="EMBL" id="JAWDGP010002379">
    <property type="protein sequence ID" value="KAK3783621.1"/>
    <property type="molecule type" value="Genomic_DNA"/>
</dbReference>
<evidence type="ECO:0000313" key="2">
    <source>
        <dbReference type="EMBL" id="KAK3783621.1"/>
    </source>
</evidence>
<evidence type="ECO:0000256" key="1">
    <source>
        <dbReference type="SAM" id="MobiDB-lite"/>
    </source>
</evidence>
<feature type="region of interest" description="Disordered" evidence="1">
    <location>
        <begin position="1"/>
        <end position="25"/>
    </location>
</feature>
<sequence length="87" mass="9591">MWRTVKSGAGWAGEGQDKSPRSCTVHGARAHTQHLRALYRLDLVNFTGVHTCAFSSHQVSSHKTGGTSDNKLIIAQGRFSPRKMELK</sequence>
<organism evidence="2 3">
    <name type="scientific">Elysia crispata</name>
    <name type="common">lettuce slug</name>
    <dbReference type="NCBI Taxonomy" id="231223"/>
    <lineage>
        <taxon>Eukaryota</taxon>
        <taxon>Metazoa</taxon>
        <taxon>Spiralia</taxon>
        <taxon>Lophotrochozoa</taxon>
        <taxon>Mollusca</taxon>
        <taxon>Gastropoda</taxon>
        <taxon>Heterobranchia</taxon>
        <taxon>Euthyneura</taxon>
        <taxon>Panpulmonata</taxon>
        <taxon>Sacoglossa</taxon>
        <taxon>Placobranchoidea</taxon>
        <taxon>Plakobranchidae</taxon>
        <taxon>Elysia</taxon>
    </lineage>
</organism>
<protein>
    <submittedName>
        <fullName evidence="2">Uncharacterized protein</fullName>
    </submittedName>
</protein>
<comment type="caution">
    <text evidence="2">The sequence shown here is derived from an EMBL/GenBank/DDBJ whole genome shotgun (WGS) entry which is preliminary data.</text>
</comment>
<gene>
    <name evidence="2" type="ORF">RRG08_001530</name>
</gene>
<name>A0AAE1AAC9_9GAST</name>
<reference evidence="2" key="1">
    <citation type="journal article" date="2023" name="G3 (Bethesda)">
        <title>A reference genome for the long-term kleptoplast-retaining sea slug Elysia crispata morphotype clarki.</title>
        <authorList>
            <person name="Eastman K.E."/>
            <person name="Pendleton A.L."/>
            <person name="Shaikh M.A."/>
            <person name="Suttiyut T."/>
            <person name="Ogas R."/>
            <person name="Tomko P."/>
            <person name="Gavelis G."/>
            <person name="Widhalm J.R."/>
            <person name="Wisecaver J.H."/>
        </authorList>
    </citation>
    <scope>NUCLEOTIDE SEQUENCE</scope>
    <source>
        <strain evidence="2">ECLA1</strain>
    </source>
</reference>
<accession>A0AAE1AAC9</accession>
<dbReference type="Proteomes" id="UP001283361">
    <property type="component" value="Unassembled WGS sequence"/>
</dbReference>
<keyword evidence="3" id="KW-1185">Reference proteome</keyword>
<proteinExistence type="predicted"/>
<dbReference type="AlphaFoldDB" id="A0AAE1AAC9"/>
<evidence type="ECO:0000313" key="3">
    <source>
        <dbReference type="Proteomes" id="UP001283361"/>
    </source>
</evidence>